<keyword evidence="1" id="KW-0520">NAD</keyword>
<dbReference type="Gene3D" id="1.10.8.430">
    <property type="entry name" value="Helical domain of apoptotic protease-activating factors"/>
    <property type="match status" value="1"/>
</dbReference>
<dbReference type="GO" id="GO:0006952">
    <property type="term" value="P:defense response"/>
    <property type="evidence" value="ECO:0007669"/>
    <property type="project" value="InterPro"/>
</dbReference>
<keyword evidence="3" id="KW-1185">Reference proteome</keyword>
<protein>
    <submittedName>
        <fullName evidence="4">TMV resistance protein N-like</fullName>
    </submittedName>
</protein>
<organism evidence="3 4">
    <name type="scientific">Punica granatum</name>
    <name type="common">Pomegranate</name>
    <dbReference type="NCBI Taxonomy" id="22663"/>
    <lineage>
        <taxon>Eukaryota</taxon>
        <taxon>Viridiplantae</taxon>
        <taxon>Streptophyta</taxon>
        <taxon>Embryophyta</taxon>
        <taxon>Tracheophyta</taxon>
        <taxon>Spermatophyta</taxon>
        <taxon>Magnoliopsida</taxon>
        <taxon>eudicotyledons</taxon>
        <taxon>Gunneridae</taxon>
        <taxon>Pentapetalae</taxon>
        <taxon>rosids</taxon>
        <taxon>malvids</taxon>
        <taxon>Myrtales</taxon>
        <taxon>Lythraceae</taxon>
        <taxon>Punica</taxon>
    </lineage>
</organism>
<dbReference type="Gene3D" id="3.40.50.10140">
    <property type="entry name" value="Toll/interleukin-1 receptor homology (TIR) domain"/>
    <property type="match status" value="1"/>
</dbReference>
<evidence type="ECO:0000259" key="2">
    <source>
        <dbReference type="PROSITE" id="PS50104"/>
    </source>
</evidence>
<dbReference type="GeneID" id="116187973"/>
<proteinExistence type="predicted"/>
<dbReference type="PANTHER" id="PTHR11017">
    <property type="entry name" value="LEUCINE-RICH REPEAT-CONTAINING PROTEIN"/>
    <property type="match status" value="1"/>
</dbReference>
<dbReference type="SMART" id="SM00255">
    <property type="entry name" value="TIR"/>
    <property type="match status" value="1"/>
</dbReference>
<feature type="domain" description="TIR" evidence="2">
    <location>
        <begin position="11"/>
        <end position="177"/>
    </location>
</feature>
<accession>A0A6P8BT57</accession>
<evidence type="ECO:0000256" key="1">
    <source>
        <dbReference type="ARBA" id="ARBA00023027"/>
    </source>
</evidence>
<dbReference type="InterPro" id="IPR042197">
    <property type="entry name" value="Apaf_helical"/>
</dbReference>
<dbReference type="InterPro" id="IPR003593">
    <property type="entry name" value="AAA+_ATPase"/>
</dbReference>
<dbReference type="Pfam" id="PF00931">
    <property type="entry name" value="NB-ARC"/>
    <property type="match status" value="1"/>
</dbReference>
<reference evidence="3" key="1">
    <citation type="journal article" date="2020" name="Plant Biotechnol. J.">
        <title>The pomegranate (Punica granatum L.) draft genome dissects genetic divergence between soft- and hard-seeded cultivars.</title>
        <authorList>
            <person name="Luo X."/>
            <person name="Li H."/>
            <person name="Wu Z."/>
            <person name="Yao W."/>
            <person name="Zhao P."/>
            <person name="Cao D."/>
            <person name="Yu H."/>
            <person name="Li K."/>
            <person name="Poudel K."/>
            <person name="Zhao D."/>
            <person name="Zhang F."/>
            <person name="Xia X."/>
            <person name="Chen L."/>
            <person name="Wang Q."/>
            <person name="Jing D."/>
            <person name="Cao S."/>
        </authorList>
    </citation>
    <scope>NUCLEOTIDE SEQUENCE [LARGE SCALE GENOMIC DNA]</scope>
    <source>
        <strain evidence="3">cv. Tunisia</strain>
    </source>
</reference>
<dbReference type="PRINTS" id="PR00364">
    <property type="entry name" value="DISEASERSIST"/>
</dbReference>
<dbReference type="RefSeq" id="XP_031372906.1">
    <property type="nucleotide sequence ID" value="XM_031517046.1"/>
</dbReference>
<gene>
    <name evidence="4" type="primary">LOC116187973</name>
</gene>
<dbReference type="PANTHER" id="PTHR11017:SF570">
    <property type="entry name" value="DISEASE RESISTANCE PROTEIN (TIR-NBS CLASS)-RELATED"/>
    <property type="match status" value="1"/>
</dbReference>
<dbReference type="GO" id="GO:0007165">
    <property type="term" value="P:signal transduction"/>
    <property type="evidence" value="ECO:0007669"/>
    <property type="project" value="InterPro"/>
</dbReference>
<dbReference type="InterPro" id="IPR035897">
    <property type="entry name" value="Toll_tir_struct_dom_sf"/>
</dbReference>
<dbReference type="Pfam" id="PF01582">
    <property type="entry name" value="TIR"/>
    <property type="match status" value="1"/>
</dbReference>
<dbReference type="InterPro" id="IPR044974">
    <property type="entry name" value="Disease_R_plants"/>
</dbReference>
<dbReference type="OrthoDB" id="1930487at2759"/>
<evidence type="ECO:0000313" key="4">
    <source>
        <dbReference type="RefSeq" id="XP_031372906.1"/>
    </source>
</evidence>
<dbReference type="AlphaFoldDB" id="A0A6P8BT57"/>
<sequence>MAPKRKRTSGTTYQVFLSFRGPDTRQGFTDVLYWALTEAGIRVFRDNEDIRDGEDIGEEILTAIEESRIFVPIFSTNYASSKWCLIELAKMFKSKEASIGKKTILPIFYDVGVDDVMLKTKLYTRALSKHRKNFSTDIVHQWKEALRDAGKIKGWELKDTGYGEFARSFARVVSMKLKVKHKCVTDYLVQRDDQVEALMELLDIESSDVRFVGIHGMGGIGKTTLAKLVFNKLCDRFDSCSFLADVRESSRQHKGIELLQKKLLGDLGLRLGEIMDVDDGIIRMRERLAHKKVLIVLDDVDHSNQIQNLAGDASWFGSGSRILITTRDQSVLEIRRQRVHILEVEKMNPEEALRLFSLHAFDKDSPPNRYLTLTQKAVASSGRLPLALKLIGLLLRDKRRKEWVDTIKRLERILHPDVQQILAVV</sequence>
<dbReference type="InterPro" id="IPR027417">
    <property type="entry name" value="P-loop_NTPase"/>
</dbReference>
<dbReference type="Gene3D" id="3.40.50.300">
    <property type="entry name" value="P-loop containing nucleotide triphosphate hydrolases"/>
    <property type="match status" value="1"/>
</dbReference>
<dbReference type="InterPro" id="IPR002182">
    <property type="entry name" value="NB-ARC"/>
</dbReference>
<dbReference type="Proteomes" id="UP000515151">
    <property type="component" value="Chromosome 8"/>
</dbReference>
<name>A0A6P8BT57_PUNGR</name>
<dbReference type="GO" id="GO:0043531">
    <property type="term" value="F:ADP binding"/>
    <property type="evidence" value="ECO:0007669"/>
    <property type="project" value="InterPro"/>
</dbReference>
<evidence type="ECO:0000313" key="3">
    <source>
        <dbReference type="Proteomes" id="UP000515151"/>
    </source>
</evidence>
<dbReference type="InterPro" id="IPR000157">
    <property type="entry name" value="TIR_dom"/>
</dbReference>
<reference evidence="4" key="2">
    <citation type="submission" date="2025-08" db="UniProtKB">
        <authorList>
            <consortium name="RefSeq"/>
        </authorList>
    </citation>
    <scope>IDENTIFICATION</scope>
    <source>
        <tissue evidence="4">Leaf</tissue>
    </source>
</reference>
<dbReference type="SMART" id="SM00382">
    <property type="entry name" value="AAA"/>
    <property type="match status" value="1"/>
</dbReference>
<dbReference type="SUPFAM" id="SSF52200">
    <property type="entry name" value="Toll/Interleukin receptor TIR domain"/>
    <property type="match status" value="1"/>
</dbReference>
<dbReference type="SUPFAM" id="SSF52540">
    <property type="entry name" value="P-loop containing nucleoside triphosphate hydrolases"/>
    <property type="match status" value="1"/>
</dbReference>
<dbReference type="PROSITE" id="PS50104">
    <property type="entry name" value="TIR"/>
    <property type="match status" value="1"/>
</dbReference>